<keyword evidence="3" id="KW-1185">Reference proteome</keyword>
<feature type="compositionally biased region" description="Acidic residues" evidence="1">
    <location>
        <begin position="50"/>
        <end position="62"/>
    </location>
</feature>
<dbReference type="InterPro" id="IPR011011">
    <property type="entry name" value="Znf_FYVE_PHD"/>
</dbReference>
<proteinExistence type="predicted"/>
<feature type="compositionally biased region" description="Basic and acidic residues" evidence="1">
    <location>
        <begin position="227"/>
        <end position="236"/>
    </location>
</feature>
<sequence>MEREEIVSEETDITSGGGKVCSSTATGAGGTSVAAAGARETTAGGRAEEDHELAEEEQEEFSENSKEDTERMNPDAVCCTCQQGHSNRLMMCCDCVGVAETCAHLLQRKREYACPSCSDDWDATRTNGPREKHEIDSTCVIEQPVEEEIKAEEKAALPKCIGPGCSNDSLPESVYCGHQCIVRHAAAAMKSLSEPKIETKPADPPLKSEKRSFLAKLFKVKISKTPAQEERVSKQELDEESLCSTTVIEPVQSTTPSSPAPEYKHTVKEKDEVECSISTPQSQPSDLTPDVSSSEKTPAAPLIKKSTPGRAKKTMPGSPRLELLKGALSKSPLSIPKKPCESKAPVESSKAAEVVPCGPWAEEPTVAPHASPLLMRQSIRR</sequence>
<name>A0A671NA98_9TELE</name>
<reference evidence="2" key="2">
    <citation type="submission" date="2025-09" db="UniProtKB">
        <authorList>
            <consortium name="Ensembl"/>
        </authorList>
    </citation>
    <scope>IDENTIFICATION</scope>
</reference>
<feature type="region of interest" description="Disordered" evidence="1">
    <location>
        <begin position="1"/>
        <end position="69"/>
    </location>
</feature>
<reference evidence="2" key="1">
    <citation type="submission" date="2025-08" db="UniProtKB">
        <authorList>
            <consortium name="Ensembl"/>
        </authorList>
    </citation>
    <scope>IDENTIFICATION</scope>
</reference>
<evidence type="ECO:0000256" key="1">
    <source>
        <dbReference type="SAM" id="MobiDB-lite"/>
    </source>
</evidence>
<feature type="region of interest" description="Disordered" evidence="1">
    <location>
        <begin position="226"/>
        <end position="381"/>
    </location>
</feature>
<accession>A0A671NA98</accession>
<feature type="compositionally biased region" description="Polar residues" evidence="1">
    <location>
        <begin position="276"/>
        <end position="296"/>
    </location>
</feature>
<dbReference type="AlphaFoldDB" id="A0A671NA98"/>
<protein>
    <submittedName>
        <fullName evidence="2">Uncharacterized protein</fullName>
    </submittedName>
</protein>
<evidence type="ECO:0000313" key="2">
    <source>
        <dbReference type="Ensembl" id="ENSSANP00000042983.1"/>
    </source>
</evidence>
<dbReference type="SUPFAM" id="SSF57903">
    <property type="entry name" value="FYVE/PHD zinc finger"/>
    <property type="match status" value="1"/>
</dbReference>
<dbReference type="Ensembl" id="ENSSANT00000045742.1">
    <property type="protein sequence ID" value="ENSSANP00000042983.1"/>
    <property type="gene ID" value="ENSSANG00000021786.1"/>
</dbReference>
<dbReference type="Proteomes" id="UP000472260">
    <property type="component" value="Unassembled WGS sequence"/>
</dbReference>
<organism evidence="2 3">
    <name type="scientific">Sinocyclocheilus anshuiensis</name>
    <dbReference type="NCBI Taxonomy" id="1608454"/>
    <lineage>
        <taxon>Eukaryota</taxon>
        <taxon>Metazoa</taxon>
        <taxon>Chordata</taxon>
        <taxon>Craniata</taxon>
        <taxon>Vertebrata</taxon>
        <taxon>Euteleostomi</taxon>
        <taxon>Actinopterygii</taxon>
        <taxon>Neopterygii</taxon>
        <taxon>Teleostei</taxon>
        <taxon>Ostariophysi</taxon>
        <taxon>Cypriniformes</taxon>
        <taxon>Cyprinidae</taxon>
        <taxon>Cyprininae</taxon>
        <taxon>Sinocyclocheilus</taxon>
    </lineage>
</organism>
<evidence type="ECO:0000313" key="3">
    <source>
        <dbReference type="Proteomes" id="UP000472260"/>
    </source>
</evidence>
<feature type="compositionally biased region" description="Basic and acidic residues" evidence="1">
    <location>
        <begin position="262"/>
        <end position="273"/>
    </location>
</feature>
<feature type="compositionally biased region" description="Low complexity" evidence="1">
    <location>
        <begin position="22"/>
        <end position="45"/>
    </location>
</feature>
<feature type="compositionally biased region" description="Polar residues" evidence="1">
    <location>
        <begin position="242"/>
        <end position="257"/>
    </location>
</feature>